<keyword evidence="7" id="KW-0862">Zinc</keyword>
<dbReference type="RefSeq" id="WP_045702942.1">
    <property type="nucleotide sequence ID" value="NZ_JZKH01000088.1"/>
</dbReference>
<dbReference type="SUPFAM" id="SSF50156">
    <property type="entry name" value="PDZ domain-like"/>
    <property type="match status" value="1"/>
</dbReference>
<keyword evidence="10 11" id="KW-0472">Membrane</keyword>
<comment type="caution">
    <text evidence="13">The sequence shown here is derived from an EMBL/GenBank/DDBJ whole genome shotgun (WGS) entry which is preliminary data.</text>
</comment>
<dbReference type="InterPro" id="IPR036034">
    <property type="entry name" value="PDZ_sf"/>
</dbReference>
<dbReference type="Pfam" id="PF02163">
    <property type="entry name" value="Peptidase_M50"/>
    <property type="match status" value="1"/>
</dbReference>
<evidence type="ECO:0000256" key="6">
    <source>
        <dbReference type="ARBA" id="ARBA00022801"/>
    </source>
</evidence>
<dbReference type="PANTHER" id="PTHR42837:SF2">
    <property type="entry name" value="MEMBRANE METALLOPROTEASE ARASP2, CHLOROPLASTIC-RELATED"/>
    <property type="match status" value="1"/>
</dbReference>
<keyword evidence="4 13" id="KW-0645">Protease</keyword>
<evidence type="ECO:0000256" key="10">
    <source>
        <dbReference type="ARBA" id="ARBA00023136"/>
    </source>
</evidence>
<name>A0A0F2T6L5_STRR3</name>
<evidence type="ECO:0000256" key="2">
    <source>
        <dbReference type="ARBA" id="ARBA00004141"/>
    </source>
</evidence>
<feature type="transmembrane region" description="Helical" evidence="11">
    <location>
        <begin position="407"/>
        <end position="428"/>
    </location>
</feature>
<evidence type="ECO:0000256" key="7">
    <source>
        <dbReference type="ARBA" id="ARBA00022833"/>
    </source>
</evidence>
<dbReference type="CDD" id="cd06163">
    <property type="entry name" value="S2P-M50_PDZ_RseP-like"/>
    <property type="match status" value="1"/>
</dbReference>
<feature type="transmembrane region" description="Helical" evidence="11">
    <location>
        <begin position="126"/>
        <end position="147"/>
    </location>
</feature>
<keyword evidence="14" id="KW-1185">Reference proteome</keyword>
<evidence type="ECO:0000256" key="1">
    <source>
        <dbReference type="ARBA" id="ARBA00001947"/>
    </source>
</evidence>
<dbReference type="InterPro" id="IPR008915">
    <property type="entry name" value="Peptidase_M50"/>
</dbReference>
<dbReference type="InterPro" id="IPR004387">
    <property type="entry name" value="Pept_M50_Zn"/>
</dbReference>
<evidence type="ECO:0000256" key="11">
    <source>
        <dbReference type="SAM" id="Phobius"/>
    </source>
</evidence>
<dbReference type="PANTHER" id="PTHR42837">
    <property type="entry name" value="REGULATOR OF SIGMA-E PROTEASE RSEP"/>
    <property type="match status" value="1"/>
</dbReference>
<keyword evidence="6" id="KW-0378">Hydrolase</keyword>
<dbReference type="PATRIC" id="fig|359131.3.peg.7639"/>
<dbReference type="GO" id="GO:0004222">
    <property type="term" value="F:metalloendopeptidase activity"/>
    <property type="evidence" value="ECO:0007669"/>
    <property type="project" value="InterPro"/>
</dbReference>
<evidence type="ECO:0000256" key="4">
    <source>
        <dbReference type="ARBA" id="ARBA00022670"/>
    </source>
</evidence>
<gene>
    <name evidence="13" type="ORF">VM95_30680</name>
</gene>
<comment type="subcellular location">
    <subcellularLocation>
        <location evidence="2">Membrane</location>
        <topology evidence="2">Multi-pass membrane protein</topology>
    </subcellularLocation>
</comment>
<keyword evidence="8 11" id="KW-1133">Transmembrane helix</keyword>
<dbReference type="GO" id="GO:0016020">
    <property type="term" value="C:membrane"/>
    <property type="evidence" value="ECO:0007669"/>
    <property type="project" value="UniProtKB-SubCell"/>
</dbReference>
<keyword evidence="9 13" id="KW-0482">Metalloprotease</keyword>
<dbReference type="Proteomes" id="UP000033699">
    <property type="component" value="Unassembled WGS sequence"/>
</dbReference>
<evidence type="ECO:0000256" key="8">
    <source>
        <dbReference type="ARBA" id="ARBA00022989"/>
    </source>
</evidence>
<reference evidence="13 14" key="1">
    <citation type="submission" date="2015-02" db="EMBL/GenBank/DDBJ databases">
        <authorList>
            <person name="Ju K.-S."/>
            <person name="Doroghazi J.R."/>
            <person name="Metcalf W."/>
        </authorList>
    </citation>
    <scope>NUCLEOTIDE SEQUENCE [LARGE SCALE GENOMIC DNA]</scope>
    <source>
        <strain evidence="13 14">ATCC 31215</strain>
    </source>
</reference>
<evidence type="ECO:0000313" key="14">
    <source>
        <dbReference type="Proteomes" id="UP000033699"/>
    </source>
</evidence>
<feature type="transmembrane region" description="Helical" evidence="11">
    <location>
        <begin position="345"/>
        <end position="365"/>
    </location>
</feature>
<evidence type="ECO:0000259" key="12">
    <source>
        <dbReference type="Pfam" id="PF02163"/>
    </source>
</evidence>
<evidence type="ECO:0000256" key="3">
    <source>
        <dbReference type="ARBA" id="ARBA00007931"/>
    </source>
</evidence>
<protein>
    <submittedName>
        <fullName evidence="13">Zinc metalloprotease</fullName>
    </submittedName>
</protein>
<evidence type="ECO:0000313" key="13">
    <source>
        <dbReference type="EMBL" id="KJS58858.1"/>
    </source>
</evidence>
<proteinExistence type="inferred from homology"/>
<keyword evidence="5 11" id="KW-0812">Transmembrane</keyword>
<organism evidence="13 14">
    <name type="scientific">Streptomyces rubellomurinus (strain ATCC 31215)</name>
    <dbReference type="NCBI Taxonomy" id="359131"/>
    <lineage>
        <taxon>Bacteria</taxon>
        <taxon>Bacillati</taxon>
        <taxon>Actinomycetota</taxon>
        <taxon>Actinomycetes</taxon>
        <taxon>Kitasatosporales</taxon>
        <taxon>Streptomycetaceae</taxon>
        <taxon>Streptomyces</taxon>
    </lineage>
</organism>
<dbReference type="EMBL" id="JZKH01000088">
    <property type="protein sequence ID" value="KJS58858.1"/>
    <property type="molecule type" value="Genomic_DNA"/>
</dbReference>
<evidence type="ECO:0000256" key="5">
    <source>
        <dbReference type="ARBA" id="ARBA00022692"/>
    </source>
</evidence>
<dbReference type="Gene3D" id="2.30.42.10">
    <property type="match status" value="1"/>
</dbReference>
<sequence>MVAVMTAIGILVFVVGLLVSIAWHELGHLSTAKLFGIRVPQYMVGFGPTIWSRKKGETEYGIKAIPFGGYIRMIGMFPPGEDGRITKRSSSPFRTMIEDAREASYEELQDGDEHRLFYTRKPWKRVIVMFAGPFMNLILAFGLFLTVNMGFGVPSTVPTIGSVSQCIVKAGEPTDTCPAGAELTPAAKVQLKQGDKVLSFDGDRIRDYDQLQADIRKSAGRTVAIVVERDGQQVTLSPTIAVNQVQKYDANDRPVKGQTVEAGFLGFTPKREVVQQTFGQSVDRMYDMAENGVRSLAALPGKIPGLWNAVVGDAPRDPDSPIGMVGAARVSGEVFSLDIPGSQRIAFFVNLLAGINLSLFLFNMLPLLPLDGGHVAGALWESVRRGVARVLRRPDPGPFDVAKLMPFAYVVASVFIGFTVLVMIADLVNPVKIS</sequence>
<comment type="similarity">
    <text evidence="3">Belongs to the peptidase M50B family.</text>
</comment>
<feature type="domain" description="Peptidase M50" evidence="12">
    <location>
        <begin position="13"/>
        <end position="385"/>
    </location>
</feature>
<accession>A0A0F2T6L5</accession>
<dbReference type="GO" id="GO:0006508">
    <property type="term" value="P:proteolysis"/>
    <property type="evidence" value="ECO:0007669"/>
    <property type="project" value="UniProtKB-KW"/>
</dbReference>
<evidence type="ECO:0000256" key="9">
    <source>
        <dbReference type="ARBA" id="ARBA00023049"/>
    </source>
</evidence>
<comment type="cofactor">
    <cofactor evidence="1">
        <name>Zn(2+)</name>
        <dbReference type="ChEBI" id="CHEBI:29105"/>
    </cofactor>
</comment>
<dbReference type="AlphaFoldDB" id="A0A0F2T6L5"/>